<dbReference type="EMBL" id="NKHZ01000085">
    <property type="protein sequence ID" value="PNS14598.1"/>
    <property type="molecule type" value="Genomic_DNA"/>
</dbReference>
<name>A0A2K1QHH5_9PEZI</name>
<protein>
    <submittedName>
        <fullName evidence="1">Leucine-tRNA ligase</fullName>
    </submittedName>
</protein>
<dbReference type="InterPro" id="IPR011051">
    <property type="entry name" value="RmlC_Cupin_sf"/>
</dbReference>
<organism evidence="1 2">
    <name type="scientific">Sphaceloma murrayae</name>
    <dbReference type="NCBI Taxonomy" id="2082308"/>
    <lineage>
        <taxon>Eukaryota</taxon>
        <taxon>Fungi</taxon>
        <taxon>Dikarya</taxon>
        <taxon>Ascomycota</taxon>
        <taxon>Pezizomycotina</taxon>
        <taxon>Dothideomycetes</taxon>
        <taxon>Dothideomycetidae</taxon>
        <taxon>Myriangiales</taxon>
        <taxon>Elsinoaceae</taxon>
        <taxon>Sphaceloma</taxon>
    </lineage>
</organism>
<sequence>MTTPYEYGFRLANGTQIVHGDGGLTRSAFPPEANIPGDLTMLSPGHRADSGTPCFCGPQGLLPFTTENRMPRHVHMATDSTTNGKRYIVEKIVVMDGIGIAELGGELYVVPPKTCVLIGPGVPHAWVACPPGLDLQAIGVANEKVVSDGKFIAVFEYEEPTAFYPTAQTETLKTEKDYVRCDDLQSIRIPVLTLDDIRKQAKFIWGRKVCKLSEFFQ</sequence>
<gene>
    <name evidence="1" type="ORF">CAC42_2655</name>
</gene>
<dbReference type="AlphaFoldDB" id="A0A2K1QHH5"/>
<dbReference type="OrthoDB" id="3452821at2759"/>
<dbReference type="SUPFAM" id="SSF51182">
    <property type="entry name" value="RmlC-like cupins"/>
    <property type="match status" value="1"/>
</dbReference>
<dbReference type="Proteomes" id="UP000243797">
    <property type="component" value="Unassembled WGS sequence"/>
</dbReference>
<proteinExistence type="predicted"/>
<reference evidence="1 2" key="1">
    <citation type="submission" date="2017-06" db="EMBL/GenBank/DDBJ databases">
        <title>Draft genome sequence of a variant of Elsinoe murrayae.</title>
        <authorList>
            <person name="Cheng Q."/>
        </authorList>
    </citation>
    <scope>NUCLEOTIDE SEQUENCE [LARGE SCALE GENOMIC DNA]</scope>
    <source>
        <strain evidence="1 2">CQ-2017a</strain>
    </source>
</reference>
<keyword evidence="1" id="KW-0436">Ligase</keyword>
<dbReference type="Gene3D" id="2.60.120.10">
    <property type="entry name" value="Jelly Rolls"/>
    <property type="match status" value="1"/>
</dbReference>
<keyword evidence="2" id="KW-1185">Reference proteome</keyword>
<evidence type="ECO:0000313" key="1">
    <source>
        <dbReference type="EMBL" id="PNS14598.1"/>
    </source>
</evidence>
<dbReference type="InterPro" id="IPR014710">
    <property type="entry name" value="RmlC-like_jellyroll"/>
</dbReference>
<accession>A0A2K1QHH5</accession>
<dbReference type="GO" id="GO:0016874">
    <property type="term" value="F:ligase activity"/>
    <property type="evidence" value="ECO:0007669"/>
    <property type="project" value="UniProtKB-KW"/>
</dbReference>
<evidence type="ECO:0000313" key="2">
    <source>
        <dbReference type="Proteomes" id="UP000243797"/>
    </source>
</evidence>
<dbReference type="InParanoid" id="A0A2K1QHH5"/>
<comment type="caution">
    <text evidence="1">The sequence shown here is derived from an EMBL/GenBank/DDBJ whole genome shotgun (WGS) entry which is preliminary data.</text>
</comment>